<name>A0A927CCK8_9BACL</name>
<dbReference type="GO" id="GO:0009486">
    <property type="term" value="F:cytochrome bo3 ubiquinol oxidase activity"/>
    <property type="evidence" value="ECO:0007669"/>
    <property type="project" value="TreeGrafter"/>
</dbReference>
<evidence type="ECO:0000313" key="9">
    <source>
        <dbReference type="Proteomes" id="UP000639396"/>
    </source>
</evidence>
<comment type="similarity">
    <text evidence="2">Belongs to the cytochrome c oxidase bacterial subunit 4 family.</text>
</comment>
<evidence type="ECO:0000256" key="7">
    <source>
        <dbReference type="SAM" id="Phobius"/>
    </source>
</evidence>
<accession>A0A927CCK8</accession>
<evidence type="ECO:0000256" key="4">
    <source>
        <dbReference type="ARBA" id="ARBA00022692"/>
    </source>
</evidence>
<proteinExistence type="inferred from homology"/>
<feature type="transmembrane region" description="Helical" evidence="7">
    <location>
        <begin position="83"/>
        <end position="105"/>
    </location>
</feature>
<sequence length="106" mass="11685">MAANHHSATEHTSKRPHVHEGPKNHYLSFILSLVLTALAFAIVMAEMGKTFTILFIVVLAIVQVIFQLAFWMHMKDRGHGFAIVGIASGLIVALTGVAAAVYMIWW</sequence>
<dbReference type="InterPro" id="IPR050968">
    <property type="entry name" value="Cytochrome_c_oxidase_bac_sub4"/>
</dbReference>
<comment type="caution">
    <text evidence="8">The sequence shown here is derived from an EMBL/GenBank/DDBJ whole genome shotgun (WGS) entry which is preliminary data.</text>
</comment>
<keyword evidence="5 7" id="KW-1133">Transmembrane helix</keyword>
<dbReference type="AlphaFoldDB" id="A0A927CCK8"/>
<dbReference type="Proteomes" id="UP000639396">
    <property type="component" value="Unassembled WGS sequence"/>
</dbReference>
<reference evidence="8" key="1">
    <citation type="submission" date="2020-09" db="EMBL/GenBank/DDBJ databases">
        <title>A novel bacterium of genus Paenibacillus, isolated from South China Sea.</title>
        <authorList>
            <person name="Huang H."/>
            <person name="Mo K."/>
            <person name="Hu Y."/>
        </authorList>
    </citation>
    <scope>NUCLEOTIDE SEQUENCE</scope>
    <source>
        <strain evidence="8">IB182363</strain>
    </source>
</reference>
<evidence type="ECO:0000256" key="5">
    <source>
        <dbReference type="ARBA" id="ARBA00022989"/>
    </source>
</evidence>
<protein>
    <submittedName>
        <fullName evidence="8">Cytochrome C oxidase subunit IV family protein</fullName>
    </submittedName>
</protein>
<evidence type="ECO:0000256" key="1">
    <source>
        <dbReference type="ARBA" id="ARBA00004651"/>
    </source>
</evidence>
<dbReference type="EMBL" id="JACXJA010000027">
    <property type="protein sequence ID" value="MBD2864112.1"/>
    <property type="molecule type" value="Genomic_DNA"/>
</dbReference>
<dbReference type="RefSeq" id="WP_190929740.1">
    <property type="nucleotide sequence ID" value="NZ_JACXJA010000027.1"/>
</dbReference>
<dbReference type="GO" id="GO:0009319">
    <property type="term" value="C:cytochrome o ubiquinol oxidase complex"/>
    <property type="evidence" value="ECO:0007669"/>
    <property type="project" value="TreeGrafter"/>
</dbReference>
<keyword evidence="6 7" id="KW-0472">Membrane</keyword>
<evidence type="ECO:0000313" key="8">
    <source>
        <dbReference type="EMBL" id="MBD2864112.1"/>
    </source>
</evidence>
<keyword evidence="3" id="KW-1003">Cell membrane</keyword>
<dbReference type="Pfam" id="PF03626">
    <property type="entry name" value="COX4_pro"/>
    <property type="match status" value="1"/>
</dbReference>
<dbReference type="GO" id="GO:0015078">
    <property type="term" value="F:proton transmembrane transporter activity"/>
    <property type="evidence" value="ECO:0007669"/>
    <property type="project" value="TreeGrafter"/>
</dbReference>
<feature type="transmembrane region" description="Helical" evidence="7">
    <location>
        <begin position="26"/>
        <end position="45"/>
    </location>
</feature>
<comment type="subcellular location">
    <subcellularLocation>
        <location evidence="1">Cell membrane</location>
        <topology evidence="1">Multi-pass membrane protein</topology>
    </subcellularLocation>
</comment>
<dbReference type="PANTHER" id="PTHR36835:SF1">
    <property type="entry name" value="CYTOCHROME BO(3) UBIQUINOL OXIDASE SUBUNIT 4"/>
    <property type="match status" value="1"/>
</dbReference>
<dbReference type="GO" id="GO:0015990">
    <property type="term" value="P:electron transport coupled proton transport"/>
    <property type="evidence" value="ECO:0007669"/>
    <property type="project" value="TreeGrafter"/>
</dbReference>
<dbReference type="GO" id="GO:0005886">
    <property type="term" value="C:plasma membrane"/>
    <property type="evidence" value="ECO:0007669"/>
    <property type="project" value="UniProtKB-SubCell"/>
</dbReference>
<evidence type="ECO:0000256" key="2">
    <source>
        <dbReference type="ARBA" id="ARBA00008079"/>
    </source>
</evidence>
<keyword evidence="9" id="KW-1185">Reference proteome</keyword>
<gene>
    <name evidence="8" type="ORF">IDH45_19200</name>
</gene>
<feature type="transmembrane region" description="Helical" evidence="7">
    <location>
        <begin position="51"/>
        <end position="71"/>
    </location>
</feature>
<organism evidence="8 9">
    <name type="scientific">Paenibacillus oceani</name>
    <dbReference type="NCBI Taxonomy" id="2772510"/>
    <lineage>
        <taxon>Bacteria</taxon>
        <taxon>Bacillati</taxon>
        <taxon>Bacillota</taxon>
        <taxon>Bacilli</taxon>
        <taxon>Bacillales</taxon>
        <taxon>Paenibacillaceae</taxon>
        <taxon>Paenibacillus</taxon>
    </lineage>
</organism>
<dbReference type="GO" id="GO:0019646">
    <property type="term" value="P:aerobic electron transport chain"/>
    <property type="evidence" value="ECO:0007669"/>
    <property type="project" value="TreeGrafter"/>
</dbReference>
<keyword evidence="4 7" id="KW-0812">Transmembrane</keyword>
<evidence type="ECO:0000256" key="3">
    <source>
        <dbReference type="ARBA" id="ARBA00022475"/>
    </source>
</evidence>
<dbReference type="InterPro" id="IPR005171">
    <property type="entry name" value="Cyt_c_oxidase_su4_prok"/>
</dbReference>
<dbReference type="PANTHER" id="PTHR36835">
    <property type="entry name" value="CYTOCHROME BO(3) UBIQUINOL OXIDASE SUBUNIT 4"/>
    <property type="match status" value="1"/>
</dbReference>
<evidence type="ECO:0000256" key="6">
    <source>
        <dbReference type="ARBA" id="ARBA00023136"/>
    </source>
</evidence>